<dbReference type="Pfam" id="PF02902">
    <property type="entry name" value="Peptidase_C48"/>
    <property type="match status" value="1"/>
</dbReference>
<comment type="similarity">
    <text evidence="1">Belongs to the peptidase C48 family.</text>
</comment>
<evidence type="ECO:0000313" key="5">
    <source>
        <dbReference type="EMBL" id="DBA01995.1"/>
    </source>
</evidence>
<dbReference type="Gene3D" id="3.40.395.10">
    <property type="entry name" value="Adenoviral Proteinase, Chain A"/>
    <property type="match status" value="1"/>
</dbReference>
<keyword evidence="3" id="KW-0378">Hydrolase</keyword>
<evidence type="ECO:0000256" key="1">
    <source>
        <dbReference type="ARBA" id="ARBA00005234"/>
    </source>
</evidence>
<accession>A0AAV2Z7X9</accession>
<evidence type="ECO:0000256" key="2">
    <source>
        <dbReference type="ARBA" id="ARBA00022670"/>
    </source>
</evidence>
<dbReference type="EMBL" id="DAKRPA010000038">
    <property type="protein sequence ID" value="DBA01995.1"/>
    <property type="molecule type" value="Genomic_DNA"/>
</dbReference>
<organism evidence="5 6">
    <name type="scientific">Lagenidium giganteum</name>
    <dbReference type="NCBI Taxonomy" id="4803"/>
    <lineage>
        <taxon>Eukaryota</taxon>
        <taxon>Sar</taxon>
        <taxon>Stramenopiles</taxon>
        <taxon>Oomycota</taxon>
        <taxon>Peronosporomycetes</taxon>
        <taxon>Pythiales</taxon>
        <taxon>Pythiaceae</taxon>
    </lineage>
</organism>
<dbReference type="AlphaFoldDB" id="A0AAV2Z7X9"/>
<dbReference type="InterPro" id="IPR038765">
    <property type="entry name" value="Papain-like_cys_pep_sf"/>
</dbReference>
<dbReference type="InterPro" id="IPR003653">
    <property type="entry name" value="Peptidase_C48_C"/>
</dbReference>
<dbReference type="Proteomes" id="UP001146120">
    <property type="component" value="Unassembled WGS sequence"/>
</dbReference>
<sequence length="172" mass="19651">MPATAVNSTHCDALAASTAVAELQEADRVLVAHSLRPIMLIALHFEEPDHWCGIVVDFQKRMLTKFDPYQCQSRYAQIDRWSKQFLYPVIPGINDHRFKCQKFTSVTQRDSYNCGVLVLLFFEFYLQHAPGVVLTAKDLSTVLRHARYRYLCLTLEDALLVKDGNSRNSNGK</sequence>
<comment type="caution">
    <text evidence="5">The sequence shown here is derived from an EMBL/GenBank/DDBJ whole genome shotgun (WGS) entry which is preliminary data.</text>
</comment>
<protein>
    <recommendedName>
        <fullName evidence="4">Ubiquitin-like protease family profile domain-containing protein</fullName>
    </recommendedName>
</protein>
<dbReference type="GO" id="GO:0008234">
    <property type="term" value="F:cysteine-type peptidase activity"/>
    <property type="evidence" value="ECO:0007669"/>
    <property type="project" value="InterPro"/>
</dbReference>
<dbReference type="PROSITE" id="PS50600">
    <property type="entry name" value="ULP_PROTEASE"/>
    <property type="match status" value="1"/>
</dbReference>
<gene>
    <name evidence="5" type="ORF">N0F65_006728</name>
</gene>
<reference evidence="5" key="1">
    <citation type="submission" date="2022-11" db="EMBL/GenBank/DDBJ databases">
        <authorList>
            <person name="Morgan W.R."/>
            <person name="Tartar A."/>
        </authorList>
    </citation>
    <scope>NUCLEOTIDE SEQUENCE</scope>
    <source>
        <strain evidence="5">ARSEF 373</strain>
    </source>
</reference>
<keyword evidence="6" id="KW-1185">Reference proteome</keyword>
<dbReference type="SUPFAM" id="SSF54001">
    <property type="entry name" value="Cysteine proteinases"/>
    <property type="match status" value="1"/>
</dbReference>
<feature type="domain" description="Ubiquitin-like protease family profile" evidence="4">
    <location>
        <begin position="1"/>
        <end position="125"/>
    </location>
</feature>
<name>A0AAV2Z7X9_9STRA</name>
<reference evidence="5" key="2">
    <citation type="journal article" date="2023" name="Microbiol Resour">
        <title>Decontamination and Annotation of the Draft Genome Sequence of the Oomycete Lagenidium giganteum ARSEF 373.</title>
        <authorList>
            <person name="Morgan W.R."/>
            <person name="Tartar A."/>
        </authorList>
    </citation>
    <scope>NUCLEOTIDE SEQUENCE</scope>
    <source>
        <strain evidence="5">ARSEF 373</strain>
    </source>
</reference>
<evidence type="ECO:0000313" key="6">
    <source>
        <dbReference type="Proteomes" id="UP001146120"/>
    </source>
</evidence>
<proteinExistence type="inferred from homology"/>
<dbReference type="GO" id="GO:0006508">
    <property type="term" value="P:proteolysis"/>
    <property type="evidence" value="ECO:0007669"/>
    <property type="project" value="UniProtKB-KW"/>
</dbReference>
<evidence type="ECO:0000256" key="3">
    <source>
        <dbReference type="ARBA" id="ARBA00022801"/>
    </source>
</evidence>
<evidence type="ECO:0000259" key="4">
    <source>
        <dbReference type="PROSITE" id="PS50600"/>
    </source>
</evidence>
<keyword evidence="2" id="KW-0645">Protease</keyword>